<feature type="region of interest" description="Disordered" evidence="1">
    <location>
        <begin position="1"/>
        <end position="25"/>
    </location>
</feature>
<feature type="region of interest" description="Disordered" evidence="1">
    <location>
        <begin position="372"/>
        <end position="399"/>
    </location>
</feature>
<dbReference type="Proteomes" id="UP000182658">
    <property type="component" value="Unassembled WGS sequence"/>
</dbReference>
<sequence length="635" mass="70713">MLAKPNANKVTKCAGGAGGAAKKSYEKKSYQRVAGDVRLHRHQLIPRNSTDQSMSPPPPPPLLYTKLTNLLQAILLHPQAWDVLSPGDQAELRAMIYHDLPAYRLLKCCLSRTSSREISVNAAAQVAQLTRPRTSIFHRVATLQQTPADLFLSCLVLSEYLQTAIKWQTTSIIGQHGSPWPSRWVVSLAASAVVFLAYRSHVLRKLEVLQGQERTPPGRRGAPSLNSDCFVGSASHLQQDDELPDYGFCSPAQAKSLYKWAIRVQPPNTSPEDEEAGYSSTSAKNVGNNAKATKSNHRTVHARVLCLFCHKRRLYLFISDLVTEIIKAMTSYHYRIRGLLSLCRRRCRHFVLREEYYHRFFPPTVPSPATPPFANLSSASTAPPSPPSTESSEMSPLPSQACSSLGALKIAYREGTCDIVRSRLRRPNVYVYQHMARHYNGKDIKAVTGWLRKEVKEKEKDKLMCQKRRRQKRRHRRPPAYSGSSVTSCNANTSSWGPWLLVLRRECVPSKDYVCLRPSARGRPQTIKPHYPINLPSCMYLVVQNANVNVYVLAINFPAMSPASSAVWYLPLEIHQRTEPSFYDPLIQPSVLGLIPSASTTVAALVTLLLGRIVPTGTMISAPLPVGGPGIDLII</sequence>
<feature type="region of interest" description="Disordered" evidence="1">
    <location>
        <begin position="268"/>
        <end position="294"/>
    </location>
</feature>
<evidence type="ECO:0000256" key="1">
    <source>
        <dbReference type="SAM" id="MobiDB-lite"/>
    </source>
</evidence>
<keyword evidence="3" id="KW-1185">Reference proteome</keyword>
<feature type="compositionally biased region" description="Basic residues" evidence="1">
    <location>
        <begin position="465"/>
        <end position="478"/>
    </location>
</feature>
<reference evidence="2 3" key="1">
    <citation type="submission" date="2016-10" db="EMBL/GenBank/DDBJ databases">
        <title>Draft genome sequence of Coniochaeta ligniaria NRRL30616, a lignocellulolytic fungus for bioabatement of inhibitors in plant biomass hydrolysates.</title>
        <authorList>
            <consortium name="DOE Joint Genome Institute"/>
            <person name="Jimenez D.J."/>
            <person name="Hector R.E."/>
            <person name="Riley R."/>
            <person name="Sun H."/>
            <person name="Grigoriev I.V."/>
            <person name="Van Elsas J.D."/>
            <person name="Nichols N.N."/>
        </authorList>
    </citation>
    <scope>NUCLEOTIDE SEQUENCE [LARGE SCALE GENOMIC DNA]</scope>
    <source>
        <strain evidence="2 3">NRRL 30616</strain>
    </source>
</reference>
<proteinExistence type="predicted"/>
<feature type="compositionally biased region" description="Polar residues" evidence="1">
    <location>
        <begin position="278"/>
        <end position="293"/>
    </location>
</feature>
<accession>A0A1J7IHS0</accession>
<dbReference type="InParanoid" id="A0A1J7IHS0"/>
<evidence type="ECO:0000313" key="2">
    <source>
        <dbReference type="EMBL" id="OIW26941.1"/>
    </source>
</evidence>
<dbReference type="EMBL" id="KV875100">
    <property type="protein sequence ID" value="OIW26941.1"/>
    <property type="molecule type" value="Genomic_DNA"/>
</dbReference>
<evidence type="ECO:0000313" key="3">
    <source>
        <dbReference type="Proteomes" id="UP000182658"/>
    </source>
</evidence>
<feature type="region of interest" description="Disordered" evidence="1">
    <location>
        <begin position="465"/>
        <end position="490"/>
    </location>
</feature>
<organism evidence="2 3">
    <name type="scientific">Coniochaeta ligniaria NRRL 30616</name>
    <dbReference type="NCBI Taxonomy" id="1408157"/>
    <lineage>
        <taxon>Eukaryota</taxon>
        <taxon>Fungi</taxon>
        <taxon>Dikarya</taxon>
        <taxon>Ascomycota</taxon>
        <taxon>Pezizomycotina</taxon>
        <taxon>Sordariomycetes</taxon>
        <taxon>Sordariomycetidae</taxon>
        <taxon>Coniochaetales</taxon>
        <taxon>Coniochaetaceae</taxon>
        <taxon>Coniochaeta</taxon>
    </lineage>
</organism>
<protein>
    <submittedName>
        <fullName evidence="2">Uncharacterized protein</fullName>
    </submittedName>
</protein>
<name>A0A1J7IHS0_9PEZI</name>
<dbReference type="AlphaFoldDB" id="A0A1J7IHS0"/>
<gene>
    <name evidence="2" type="ORF">CONLIGDRAFT_647072</name>
</gene>